<evidence type="ECO:0000313" key="1">
    <source>
        <dbReference type="EMBL" id="MCQ8182178.1"/>
    </source>
</evidence>
<dbReference type="Proteomes" id="UP001524569">
    <property type="component" value="Unassembled WGS sequence"/>
</dbReference>
<proteinExistence type="predicted"/>
<protein>
    <recommendedName>
        <fullName evidence="3">CUE domain-containing protein</fullName>
    </recommendedName>
</protein>
<comment type="caution">
    <text evidence="1">The sequence shown here is derived from an EMBL/GenBank/DDBJ whole genome shotgun (WGS) entry which is preliminary data.</text>
</comment>
<evidence type="ECO:0008006" key="3">
    <source>
        <dbReference type="Google" id="ProtNLM"/>
    </source>
</evidence>
<keyword evidence="2" id="KW-1185">Reference proteome</keyword>
<sequence length="54" mass="6016">MSESMESVINQIIQQYPEDEWIERCKAALPDHDLGDILNAIEILSGGDIDQVDG</sequence>
<organism evidence="1 2">
    <name type="scientific">Methylomonas aurea</name>
    <dbReference type="NCBI Taxonomy" id="2952224"/>
    <lineage>
        <taxon>Bacteria</taxon>
        <taxon>Pseudomonadati</taxon>
        <taxon>Pseudomonadota</taxon>
        <taxon>Gammaproteobacteria</taxon>
        <taxon>Methylococcales</taxon>
        <taxon>Methylococcaceae</taxon>
        <taxon>Methylomonas</taxon>
    </lineage>
</organism>
<accession>A0ABT1UK07</accession>
<gene>
    <name evidence="1" type="ORF">NP603_13735</name>
</gene>
<evidence type="ECO:0000313" key="2">
    <source>
        <dbReference type="Proteomes" id="UP001524569"/>
    </source>
</evidence>
<reference evidence="1 2" key="1">
    <citation type="submission" date="2022-07" db="EMBL/GenBank/DDBJ databases">
        <title>Methylomonas rivi sp. nov., Methylomonas rosea sp. nov., Methylomonas aureus sp. nov. and Methylomonas subterranea sp. nov., four novel methanotrophs isolated from a freshwater creek and the deep terrestrial subsurface.</title>
        <authorList>
            <person name="Abin C."/>
            <person name="Sankaranarayanan K."/>
            <person name="Garner C."/>
            <person name="Sindelar R."/>
            <person name="Kotary K."/>
            <person name="Garner R."/>
            <person name="Barclay S."/>
            <person name="Lawson P."/>
            <person name="Krumholz L."/>
        </authorList>
    </citation>
    <scope>NUCLEOTIDE SEQUENCE [LARGE SCALE GENOMIC DNA]</scope>
    <source>
        <strain evidence="1 2">SURF-1</strain>
    </source>
</reference>
<dbReference type="EMBL" id="JANIBM010000017">
    <property type="protein sequence ID" value="MCQ8182178.1"/>
    <property type="molecule type" value="Genomic_DNA"/>
</dbReference>
<name>A0ABT1UK07_9GAMM</name>
<dbReference type="RefSeq" id="WP_256611469.1">
    <property type="nucleotide sequence ID" value="NZ_JANIBM010000017.1"/>
</dbReference>